<dbReference type="SMART" id="SM00448">
    <property type="entry name" value="REC"/>
    <property type="match status" value="1"/>
</dbReference>
<dbReference type="PROSITE" id="PS50110">
    <property type="entry name" value="RESPONSE_REGULATORY"/>
    <property type="match status" value="1"/>
</dbReference>
<evidence type="ECO:0000256" key="6">
    <source>
        <dbReference type="ARBA" id="ARBA00022777"/>
    </source>
</evidence>
<dbReference type="SMART" id="SM00388">
    <property type="entry name" value="HisKA"/>
    <property type="match status" value="1"/>
</dbReference>
<feature type="domain" description="Response regulatory" evidence="15">
    <location>
        <begin position="1013"/>
        <end position="1142"/>
    </location>
</feature>
<dbReference type="InterPro" id="IPR035965">
    <property type="entry name" value="PAS-like_dom_sf"/>
</dbReference>
<feature type="compositionally biased region" description="Pro residues" evidence="12">
    <location>
        <begin position="75"/>
        <end position="85"/>
    </location>
</feature>
<dbReference type="SUPFAM" id="SSF52172">
    <property type="entry name" value="CheY-like"/>
    <property type="match status" value="1"/>
</dbReference>
<comment type="caution">
    <text evidence="16">The sequence shown here is derived from an EMBL/GenBank/DDBJ whole genome shotgun (WGS) entry which is preliminary data.</text>
</comment>
<reference evidence="16" key="2">
    <citation type="submission" date="2023-06" db="EMBL/GenBank/DDBJ databases">
        <authorList>
            <consortium name="Lawrence Berkeley National Laboratory"/>
            <person name="Haridas S."/>
            <person name="Hensen N."/>
            <person name="Bonometti L."/>
            <person name="Westerberg I."/>
            <person name="Brannstrom I.O."/>
            <person name="Guillou S."/>
            <person name="Cros-Aarteil S."/>
            <person name="Calhoun S."/>
            <person name="Kuo A."/>
            <person name="Mondo S."/>
            <person name="Pangilinan J."/>
            <person name="Riley R."/>
            <person name="Labutti K."/>
            <person name="Andreopoulos B."/>
            <person name="Lipzen A."/>
            <person name="Chen C."/>
            <person name="Yanf M."/>
            <person name="Daum C."/>
            <person name="Ng V."/>
            <person name="Clum A."/>
            <person name="Steindorff A."/>
            <person name="Ohm R."/>
            <person name="Martin F."/>
            <person name="Silar P."/>
            <person name="Natvig D."/>
            <person name="Lalanne C."/>
            <person name="Gautier V."/>
            <person name="Ament-Velasquez S.L."/>
            <person name="Kruys A."/>
            <person name="Hutchinson M.I."/>
            <person name="Powell A.J."/>
            <person name="Barry K."/>
            <person name="Miller A.N."/>
            <person name="Grigoriev I.V."/>
            <person name="Debuchy R."/>
            <person name="Gladieux P."/>
            <person name="Thoren M.H."/>
            <person name="Johannesson H."/>
        </authorList>
    </citation>
    <scope>NUCLEOTIDE SEQUENCE</scope>
    <source>
        <strain evidence="16">CBS 955.72</strain>
    </source>
</reference>
<dbReference type="SUPFAM" id="SSF55874">
    <property type="entry name" value="ATPase domain of HSP90 chaperone/DNA topoisomerase II/histidine kinase"/>
    <property type="match status" value="1"/>
</dbReference>
<evidence type="ECO:0000256" key="2">
    <source>
        <dbReference type="ARBA" id="ARBA00022553"/>
    </source>
</evidence>
<dbReference type="Pfam" id="PF00512">
    <property type="entry name" value="HisKA"/>
    <property type="match status" value="1"/>
</dbReference>
<evidence type="ECO:0000313" key="17">
    <source>
        <dbReference type="Proteomes" id="UP001275084"/>
    </source>
</evidence>
<dbReference type="Pfam" id="PF00072">
    <property type="entry name" value="Response_reg"/>
    <property type="match status" value="1"/>
</dbReference>
<evidence type="ECO:0000256" key="7">
    <source>
        <dbReference type="ARBA" id="ARBA00022840"/>
    </source>
</evidence>
<protein>
    <submittedName>
        <fullName evidence="16">Phytochrome-2</fullName>
    </submittedName>
</protein>
<keyword evidence="7" id="KW-0067">ATP-binding</keyword>
<dbReference type="Gene3D" id="3.30.565.10">
    <property type="entry name" value="Histidine kinase-like ATPase, C-terminal domain"/>
    <property type="match status" value="1"/>
</dbReference>
<dbReference type="SUPFAM" id="SSF47384">
    <property type="entry name" value="Homodimeric domain of signal transducing histidine kinase"/>
    <property type="match status" value="1"/>
</dbReference>
<dbReference type="InterPro" id="IPR029016">
    <property type="entry name" value="GAF-like_dom_sf"/>
</dbReference>
<evidence type="ECO:0000259" key="13">
    <source>
        <dbReference type="PROSITE" id="PS50046"/>
    </source>
</evidence>
<dbReference type="PRINTS" id="PR01033">
    <property type="entry name" value="PHYTOCHROME"/>
</dbReference>
<reference evidence="16" key="1">
    <citation type="journal article" date="2023" name="Mol. Phylogenet. Evol.">
        <title>Genome-scale phylogeny and comparative genomics of the fungal order Sordariales.</title>
        <authorList>
            <person name="Hensen N."/>
            <person name="Bonometti L."/>
            <person name="Westerberg I."/>
            <person name="Brannstrom I.O."/>
            <person name="Guillou S."/>
            <person name="Cros-Aarteil S."/>
            <person name="Calhoun S."/>
            <person name="Haridas S."/>
            <person name="Kuo A."/>
            <person name="Mondo S."/>
            <person name="Pangilinan J."/>
            <person name="Riley R."/>
            <person name="LaButti K."/>
            <person name="Andreopoulos B."/>
            <person name="Lipzen A."/>
            <person name="Chen C."/>
            <person name="Yan M."/>
            <person name="Daum C."/>
            <person name="Ng V."/>
            <person name="Clum A."/>
            <person name="Steindorff A."/>
            <person name="Ohm R.A."/>
            <person name="Martin F."/>
            <person name="Silar P."/>
            <person name="Natvig D.O."/>
            <person name="Lalanne C."/>
            <person name="Gautier V."/>
            <person name="Ament-Velasquez S.L."/>
            <person name="Kruys A."/>
            <person name="Hutchinson M.I."/>
            <person name="Powell A.J."/>
            <person name="Barry K."/>
            <person name="Miller A.N."/>
            <person name="Grigoriev I.V."/>
            <person name="Debuchy R."/>
            <person name="Gladieux P."/>
            <person name="Hiltunen Thoren M."/>
            <person name="Johannesson H."/>
        </authorList>
    </citation>
    <scope>NUCLEOTIDE SEQUENCE</scope>
    <source>
        <strain evidence="16">CBS 955.72</strain>
    </source>
</reference>
<name>A0AAJ0HCS5_9PEZI</name>
<dbReference type="PROSITE" id="PS50109">
    <property type="entry name" value="HIS_KIN"/>
    <property type="match status" value="1"/>
</dbReference>
<keyword evidence="1" id="KW-0600">Photoreceptor protein</keyword>
<gene>
    <name evidence="16" type="ORF">B0T25DRAFT_297494</name>
</gene>
<keyword evidence="4" id="KW-0808">Transferase</keyword>
<dbReference type="SUPFAM" id="SSF55785">
    <property type="entry name" value="PYP-like sensor domain (PAS domain)"/>
    <property type="match status" value="1"/>
</dbReference>
<dbReference type="GO" id="GO:0005524">
    <property type="term" value="F:ATP binding"/>
    <property type="evidence" value="ECO:0007669"/>
    <property type="project" value="UniProtKB-KW"/>
</dbReference>
<feature type="region of interest" description="Disordered" evidence="12">
    <location>
        <begin position="1273"/>
        <end position="1307"/>
    </location>
</feature>
<evidence type="ECO:0000256" key="8">
    <source>
        <dbReference type="ARBA" id="ARBA00022991"/>
    </source>
</evidence>
<keyword evidence="9" id="KW-0902">Two-component regulatory system</keyword>
<dbReference type="PROSITE" id="PS50046">
    <property type="entry name" value="PHYTOCHROME_2"/>
    <property type="match status" value="1"/>
</dbReference>
<evidence type="ECO:0000259" key="15">
    <source>
        <dbReference type="PROSITE" id="PS50110"/>
    </source>
</evidence>
<dbReference type="GO" id="GO:0006355">
    <property type="term" value="P:regulation of DNA-templated transcription"/>
    <property type="evidence" value="ECO:0007669"/>
    <property type="project" value="InterPro"/>
</dbReference>
<dbReference type="CDD" id="cd00082">
    <property type="entry name" value="HisKA"/>
    <property type="match status" value="1"/>
</dbReference>
<dbReference type="Gene3D" id="1.10.287.130">
    <property type="match status" value="1"/>
</dbReference>
<dbReference type="Proteomes" id="UP001275084">
    <property type="component" value="Unassembled WGS sequence"/>
</dbReference>
<evidence type="ECO:0000259" key="14">
    <source>
        <dbReference type="PROSITE" id="PS50109"/>
    </source>
</evidence>
<evidence type="ECO:0000256" key="9">
    <source>
        <dbReference type="ARBA" id="ARBA00023012"/>
    </source>
</evidence>
<dbReference type="Gene3D" id="3.30.450.40">
    <property type="match status" value="1"/>
</dbReference>
<dbReference type="InterPro" id="IPR016132">
    <property type="entry name" value="Phyto_chromo_attachment"/>
</dbReference>
<dbReference type="Gene3D" id="3.30.450.20">
    <property type="entry name" value="PAS domain"/>
    <property type="match status" value="1"/>
</dbReference>
<dbReference type="CDD" id="cd17546">
    <property type="entry name" value="REC_hyHK_CKI1_RcsC-like"/>
    <property type="match status" value="1"/>
</dbReference>
<keyword evidence="5" id="KW-0547">Nucleotide-binding</keyword>
<evidence type="ECO:0000256" key="11">
    <source>
        <dbReference type="PROSITE-ProRule" id="PRU00169"/>
    </source>
</evidence>
<dbReference type="InterPro" id="IPR011006">
    <property type="entry name" value="CheY-like_superfamily"/>
</dbReference>
<dbReference type="InterPro" id="IPR001294">
    <property type="entry name" value="Phytochrome"/>
</dbReference>
<dbReference type="PANTHER" id="PTHR43065:SF10">
    <property type="entry name" value="PEROXIDE STRESS-ACTIVATED HISTIDINE KINASE MAK3"/>
    <property type="match status" value="1"/>
</dbReference>
<dbReference type="GO" id="GO:0009881">
    <property type="term" value="F:photoreceptor activity"/>
    <property type="evidence" value="ECO:0007669"/>
    <property type="project" value="UniProtKB-KW"/>
</dbReference>
<dbReference type="InterPro" id="IPR013515">
    <property type="entry name" value="Phytochrome_cen-reg"/>
</dbReference>
<accession>A0AAJ0HCS5</accession>
<dbReference type="EMBL" id="JAUIQD010000006">
    <property type="protein sequence ID" value="KAK3347229.1"/>
    <property type="molecule type" value="Genomic_DNA"/>
</dbReference>
<evidence type="ECO:0000313" key="16">
    <source>
        <dbReference type="EMBL" id="KAK3347229.1"/>
    </source>
</evidence>
<sequence length="1307" mass="143683">MSSQQSIERVFPIRLSILENSPFLQNVSETGPPLPFVQVVEEVPGPQVIPESDQPIPSVENDAPPGAHNGSGTPPEAPPEAPPTPEVVMTDGPGGASGLNTPDPLISDRFEYAILDDNSYGVVKGTRRAFTRCEDELIHIPGAIQAYGMLVALKRHAEGIFVPRIVSETSHYVCRYQPLELFGLESFNQVMPIFQRSLFNTQLRNIRRAYDHTGKEQEPVVFAFSFFDPEGRLIPCWCAAHYLGRADLYLCEFELQDYSMHPLAAPQHTEPPNRPVDTLGSDHMDVATVSSMRSRSQPFFSNPDVLSQGIDPNSSAVEIVGIATKVQKQFSDAQSVGALLDAIVGVVKELSGFNRVMVYQFDQDFNGTVVAELMDPKASQDVYRGLHFPSTDIPPQARQLYMINKVRVLFDRTQQTARLVGRSASDIVMPLDLTHAYLRAMSPVHLKYLANMEVRSSMSMSLESEGRLWGLIVCHSYGPTATRVPFSIRELSYFVGVAASTCLEKLLSADKLQACRIIETLQDKKNPNECITASSEELLTLFEADCGFLVIEGEARTIGSLASYTEAVTLLQYLFFRRSNKILFSSNIPEDFKDLHYPAGFNAIAGVLYIPLSGTTDDCVVFYRRSQLREVHWAGRPSLAGKLGTLQPRNSFKKWTEVVHGTSKSWSPEQANIAAMAQLVYGSFIRVWREKEMAVKETRLKRLLLHDASHQVRTPLNAVINYLEMALEKPLEPSTQQALTASYTASKSLIYVIDDLLNLTGSTTGSIPQLCDLFDLTGCIEEALDPLKRLAQERGVEVVSHTSPGPSRYLRGDPPSLQRTVQIIVANAIEHAGSGRVIVEWTEVLRKPNSSTMRIAVTDSGPGLTERELDDMFQEFEQVPDEDFDEVSGQQVALREDVLRVGVGLAFVARYVKQRSGQLKVKSIKGQGSTFAIEVPFVVASRAPSLAARRDASPLPVLPMPPQQPDLIAAMTSRAVITPAGSSGVGVSPPIVAPTPNISPMEADQMPATHYFTILIADDNIINVQILKRRLSKMGHRVLVSRDGQECFNLFVPNQATVDFVLMDLNMPIVDGWASARMIRQQERNKPTPSRAVQSCGRTPIFAVSGMLRRADEQRCINSGFDGWMPKPIDMKRVATCLAGALDAGTRNMCVYDDAHFELGGWFSLREVQSTTPGYYPGSWVEDPLSPWRELGGEMIMGGFPGGLLDPSPRGSDVSQQQPPPEQTLQERKDEFVTQVVSVPSSESAHEATPQESASEGVAVNVAEGLTVDVLGEGELTMKLEEAAPQPTSPGNQGNLSSPASSPRRVS</sequence>
<keyword evidence="3" id="KW-0716">Sensory transduction</keyword>
<evidence type="ECO:0000256" key="4">
    <source>
        <dbReference type="ARBA" id="ARBA00022679"/>
    </source>
</evidence>
<feature type="modified residue" description="4-aspartylphosphate" evidence="11">
    <location>
        <position position="1064"/>
    </location>
</feature>
<keyword evidence="6" id="KW-0418">Kinase</keyword>
<dbReference type="GO" id="GO:0009584">
    <property type="term" value="P:detection of visible light"/>
    <property type="evidence" value="ECO:0007669"/>
    <property type="project" value="InterPro"/>
</dbReference>
<feature type="region of interest" description="Disordered" evidence="12">
    <location>
        <begin position="47"/>
        <end position="102"/>
    </location>
</feature>
<dbReference type="SMART" id="SM00387">
    <property type="entry name" value="HATPase_c"/>
    <property type="match status" value="1"/>
</dbReference>
<feature type="domain" description="Phytochrome chromophore attachment site" evidence="13">
    <location>
        <begin position="335"/>
        <end position="497"/>
    </location>
</feature>
<keyword evidence="8" id="KW-0157">Chromophore</keyword>
<dbReference type="InterPro" id="IPR036097">
    <property type="entry name" value="HisK_dim/P_sf"/>
</dbReference>
<evidence type="ECO:0000256" key="5">
    <source>
        <dbReference type="ARBA" id="ARBA00022741"/>
    </source>
</evidence>
<keyword evidence="17" id="KW-1185">Reference proteome</keyword>
<organism evidence="16 17">
    <name type="scientific">Lasiosphaeria hispida</name>
    <dbReference type="NCBI Taxonomy" id="260671"/>
    <lineage>
        <taxon>Eukaryota</taxon>
        <taxon>Fungi</taxon>
        <taxon>Dikarya</taxon>
        <taxon>Ascomycota</taxon>
        <taxon>Pezizomycotina</taxon>
        <taxon>Sordariomycetes</taxon>
        <taxon>Sordariomycetidae</taxon>
        <taxon>Sordariales</taxon>
        <taxon>Lasiosphaeriaceae</taxon>
        <taxon>Lasiosphaeria</taxon>
    </lineage>
</organism>
<evidence type="ECO:0000256" key="12">
    <source>
        <dbReference type="SAM" id="MobiDB-lite"/>
    </source>
</evidence>
<feature type="domain" description="Histidine kinase" evidence="14">
    <location>
        <begin position="707"/>
        <end position="939"/>
    </location>
</feature>
<dbReference type="GO" id="GO:0000155">
    <property type="term" value="F:phosphorelay sensor kinase activity"/>
    <property type="evidence" value="ECO:0007669"/>
    <property type="project" value="InterPro"/>
</dbReference>
<dbReference type="Pfam" id="PF02518">
    <property type="entry name" value="HATPase_c"/>
    <property type="match status" value="1"/>
</dbReference>
<dbReference type="Pfam" id="PF01590">
    <property type="entry name" value="GAF"/>
    <property type="match status" value="1"/>
</dbReference>
<proteinExistence type="predicted"/>
<evidence type="ECO:0000256" key="1">
    <source>
        <dbReference type="ARBA" id="ARBA00022543"/>
    </source>
</evidence>
<dbReference type="InterPro" id="IPR043150">
    <property type="entry name" value="Phytochrome_PHY_sf"/>
</dbReference>
<feature type="compositionally biased region" description="Polar residues" evidence="12">
    <location>
        <begin position="1289"/>
        <end position="1301"/>
    </location>
</feature>
<dbReference type="Gene3D" id="3.40.50.2300">
    <property type="match status" value="1"/>
</dbReference>
<dbReference type="InterPro" id="IPR001789">
    <property type="entry name" value="Sig_transdc_resp-reg_receiver"/>
</dbReference>
<keyword evidence="2 11" id="KW-0597">Phosphoprotein</keyword>
<dbReference type="PANTHER" id="PTHR43065">
    <property type="entry name" value="SENSOR HISTIDINE KINASE"/>
    <property type="match status" value="1"/>
</dbReference>
<dbReference type="InterPro" id="IPR003594">
    <property type="entry name" value="HATPase_dom"/>
</dbReference>
<dbReference type="Gene3D" id="3.30.450.270">
    <property type="match status" value="1"/>
</dbReference>
<dbReference type="InterPro" id="IPR036890">
    <property type="entry name" value="HATPase_C_sf"/>
</dbReference>
<dbReference type="InterPro" id="IPR003018">
    <property type="entry name" value="GAF"/>
</dbReference>
<evidence type="ECO:0000256" key="3">
    <source>
        <dbReference type="ARBA" id="ARBA00022606"/>
    </source>
</evidence>
<keyword evidence="10" id="KW-0675">Receptor</keyword>
<dbReference type="SUPFAM" id="SSF55781">
    <property type="entry name" value="GAF domain-like"/>
    <property type="match status" value="2"/>
</dbReference>
<dbReference type="Pfam" id="PF00360">
    <property type="entry name" value="PHY"/>
    <property type="match status" value="1"/>
</dbReference>
<feature type="region of interest" description="Disordered" evidence="12">
    <location>
        <begin position="1197"/>
        <end position="1259"/>
    </location>
</feature>
<dbReference type="InterPro" id="IPR003661">
    <property type="entry name" value="HisK_dim/P_dom"/>
</dbReference>
<dbReference type="InterPro" id="IPR005467">
    <property type="entry name" value="His_kinase_dom"/>
</dbReference>
<evidence type="ECO:0000256" key="10">
    <source>
        <dbReference type="ARBA" id="ARBA00023170"/>
    </source>
</evidence>